<reference evidence="1 2" key="1">
    <citation type="submission" date="2023-06" db="EMBL/GenBank/DDBJ databases">
        <title>Five Gram-positive bacteria isolated from mangrove sediments in Shenzhen, Guangdong, China.</title>
        <authorList>
            <person name="Yu S."/>
            <person name="Zheng W."/>
            <person name="Huang Y."/>
        </authorList>
    </citation>
    <scope>NUCLEOTIDE SEQUENCE [LARGE SCALE GENOMIC DNA]</scope>
    <source>
        <strain evidence="1 2">SaN35-3</strain>
    </source>
</reference>
<keyword evidence="2" id="KW-1185">Reference proteome</keyword>
<sequence>MGMENNMLTKGIVVGAFAGMTLSLFHKETRRSIEKEAGQLKECIQNLIKDPKESINKMNHHLKKLSQDIGAAIDDVTTLKETTPTVIEFLQETRDTFKGIEDGKRG</sequence>
<name>A0ABY9JSX6_9BACI</name>
<dbReference type="Proteomes" id="UP001197974">
    <property type="component" value="Chromosome"/>
</dbReference>
<proteinExistence type="predicted"/>
<dbReference type="RefSeq" id="WP_226541025.1">
    <property type="nucleotide sequence ID" value="NZ_CP129013.1"/>
</dbReference>
<protein>
    <recommendedName>
        <fullName evidence="3">YtxH domain-containing protein</fullName>
    </recommendedName>
</protein>
<evidence type="ECO:0008006" key="3">
    <source>
        <dbReference type="Google" id="ProtNLM"/>
    </source>
</evidence>
<evidence type="ECO:0000313" key="1">
    <source>
        <dbReference type="EMBL" id="WLR42501.1"/>
    </source>
</evidence>
<evidence type="ECO:0000313" key="2">
    <source>
        <dbReference type="Proteomes" id="UP001197974"/>
    </source>
</evidence>
<dbReference type="EMBL" id="CP129013">
    <property type="protein sequence ID" value="WLR42501.1"/>
    <property type="molecule type" value="Genomic_DNA"/>
</dbReference>
<organism evidence="1 2">
    <name type="scientific">Bacillus carboniphilus</name>
    <dbReference type="NCBI Taxonomy" id="86663"/>
    <lineage>
        <taxon>Bacteria</taxon>
        <taxon>Bacillati</taxon>
        <taxon>Bacillota</taxon>
        <taxon>Bacilli</taxon>
        <taxon>Bacillales</taxon>
        <taxon>Bacillaceae</taxon>
        <taxon>Bacillus</taxon>
    </lineage>
</organism>
<accession>A0ABY9JSX6</accession>
<gene>
    <name evidence="1" type="ORF">LC087_17670</name>
</gene>